<dbReference type="Proteomes" id="UP000184383">
    <property type="component" value="Unassembled WGS sequence"/>
</dbReference>
<dbReference type="PANTHER" id="PTHR37848">
    <property type="entry name" value="EXPRESSED PROTEIN"/>
    <property type="match status" value="1"/>
</dbReference>
<gene>
    <name evidence="3" type="ORF">ASPWEDRAFT_167953</name>
</gene>
<organism evidence="3 4">
    <name type="scientific">Aspergillus wentii DTO 134E9</name>
    <dbReference type="NCBI Taxonomy" id="1073089"/>
    <lineage>
        <taxon>Eukaryota</taxon>
        <taxon>Fungi</taxon>
        <taxon>Dikarya</taxon>
        <taxon>Ascomycota</taxon>
        <taxon>Pezizomycotina</taxon>
        <taxon>Eurotiomycetes</taxon>
        <taxon>Eurotiomycetidae</taxon>
        <taxon>Eurotiales</taxon>
        <taxon>Aspergillaceae</taxon>
        <taxon>Aspergillus</taxon>
        <taxon>Aspergillus subgen. Cremei</taxon>
    </lineage>
</organism>
<feature type="transmembrane region" description="Helical" evidence="2">
    <location>
        <begin position="278"/>
        <end position="299"/>
    </location>
</feature>
<feature type="compositionally biased region" description="Basic and acidic residues" evidence="1">
    <location>
        <begin position="176"/>
        <end position="186"/>
    </location>
</feature>
<sequence length="410" mass="46548">MSPSDTKHPITQPEDPATASSSDLPPSYDDAITLPPQSASPIPPDAAYFIPDSNTHPRKSQTDLITLNPSLSSDTHALHDLITRQSRVPPRPRLAVKGVHTETRSSGKDNKTESVVDFNFQIDLTRSLLRWDDGSQNEHGTRWFEVQVVADGDGQKAFRGGRCKSQNWRDRRRTKTSPDIEGRNGESEGLMQNAGEDGSSPGLLGWCERFCNDPARVKSFTFKRTLHGLDSSSLNSALTSQLRSLNYRGNVHIYVSLSRGSVTVYSPHWINRLRTNKFIYWLCIILQLWILTWPIIWFLERRYEVVRSVWYSSRDVKDSRHPAGWRKVYACGHDENALADLWGPAVTQAAWERRLYGDVLSEQEVERLLRAGRERRERRGIVIDPLVLGMVRGVGQVGRWDMTWGWGADT</sequence>
<dbReference type="PANTHER" id="PTHR37848:SF1">
    <property type="entry name" value="SUN DOMAIN-CONTAINING PROTEIN"/>
    <property type="match status" value="1"/>
</dbReference>
<accession>A0A1L9S460</accession>
<evidence type="ECO:0000313" key="4">
    <source>
        <dbReference type="Proteomes" id="UP000184383"/>
    </source>
</evidence>
<proteinExistence type="predicted"/>
<dbReference type="OrthoDB" id="2105912at2759"/>
<keyword evidence="2" id="KW-0472">Membrane</keyword>
<evidence type="ECO:0000256" key="1">
    <source>
        <dbReference type="SAM" id="MobiDB-lite"/>
    </source>
</evidence>
<feature type="region of interest" description="Disordered" evidence="1">
    <location>
        <begin position="1"/>
        <end position="61"/>
    </location>
</feature>
<protein>
    <submittedName>
        <fullName evidence="3">Uncharacterized protein</fullName>
    </submittedName>
</protein>
<evidence type="ECO:0000256" key="2">
    <source>
        <dbReference type="SAM" id="Phobius"/>
    </source>
</evidence>
<keyword evidence="4" id="KW-1185">Reference proteome</keyword>
<dbReference type="RefSeq" id="XP_040695638.1">
    <property type="nucleotide sequence ID" value="XM_040830222.1"/>
</dbReference>
<dbReference type="AlphaFoldDB" id="A0A1L9S460"/>
<feature type="region of interest" description="Disordered" evidence="1">
    <location>
        <begin position="158"/>
        <end position="195"/>
    </location>
</feature>
<reference evidence="4" key="1">
    <citation type="journal article" date="2017" name="Genome Biol.">
        <title>Comparative genomics reveals high biological diversity and specific adaptations in the industrially and medically important fungal genus Aspergillus.</title>
        <authorList>
            <person name="de Vries R.P."/>
            <person name="Riley R."/>
            <person name="Wiebenga A."/>
            <person name="Aguilar-Osorio G."/>
            <person name="Amillis S."/>
            <person name="Uchima C.A."/>
            <person name="Anderluh G."/>
            <person name="Asadollahi M."/>
            <person name="Askin M."/>
            <person name="Barry K."/>
            <person name="Battaglia E."/>
            <person name="Bayram O."/>
            <person name="Benocci T."/>
            <person name="Braus-Stromeyer S.A."/>
            <person name="Caldana C."/>
            <person name="Canovas D."/>
            <person name="Cerqueira G.C."/>
            <person name="Chen F."/>
            <person name="Chen W."/>
            <person name="Choi C."/>
            <person name="Clum A."/>
            <person name="Dos Santos R.A."/>
            <person name="Damasio A.R."/>
            <person name="Diallinas G."/>
            <person name="Emri T."/>
            <person name="Fekete E."/>
            <person name="Flipphi M."/>
            <person name="Freyberg S."/>
            <person name="Gallo A."/>
            <person name="Gournas C."/>
            <person name="Habgood R."/>
            <person name="Hainaut M."/>
            <person name="Harispe M.L."/>
            <person name="Henrissat B."/>
            <person name="Hilden K.S."/>
            <person name="Hope R."/>
            <person name="Hossain A."/>
            <person name="Karabika E."/>
            <person name="Karaffa L."/>
            <person name="Karanyi Z."/>
            <person name="Krasevec N."/>
            <person name="Kuo A."/>
            <person name="Kusch H."/>
            <person name="LaButti K."/>
            <person name="Lagendijk E.L."/>
            <person name="Lapidus A."/>
            <person name="Levasseur A."/>
            <person name="Lindquist E."/>
            <person name="Lipzen A."/>
            <person name="Logrieco A.F."/>
            <person name="MacCabe A."/>
            <person name="Maekelae M.R."/>
            <person name="Malavazi I."/>
            <person name="Melin P."/>
            <person name="Meyer V."/>
            <person name="Mielnichuk N."/>
            <person name="Miskei M."/>
            <person name="Molnar A.P."/>
            <person name="Mule G."/>
            <person name="Ngan C.Y."/>
            <person name="Orejas M."/>
            <person name="Orosz E."/>
            <person name="Ouedraogo J.P."/>
            <person name="Overkamp K.M."/>
            <person name="Park H.-S."/>
            <person name="Perrone G."/>
            <person name="Piumi F."/>
            <person name="Punt P.J."/>
            <person name="Ram A.F."/>
            <person name="Ramon A."/>
            <person name="Rauscher S."/>
            <person name="Record E."/>
            <person name="Riano-Pachon D.M."/>
            <person name="Robert V."/>
            <person name="Roehrig J."/>
            <person name="Ruller R."/>
            <person name="Salamov A."/>
            <person name="Salih N.S."/>
            <person name="Samson R.A."/>
            <person name="Sandor E."/>
            <person name="Sanguinetti M."/>
            <person name="Schuetze T."/>
            <person name="Sepcic K."/>
            <person name="Shelest E."/>
            <person name="Sherlock G."/>
            <person name="Sophianopoulou V."/>
            <person name="Squina F.M."/>
            <person name="Sun H."/>
            <person name="Susca A."/>
            <person name="Todd R.B."/>
            <person name="Tsang A."/>
            <person name="Unkles S.E."/>
            <person name="van de Wiele N."/>
            <person name="van Rossen-Uffink D."/>
            <person name="Oliveira J.V."/>
            <person name="Vesth T.C."/>
            <person name="Visser J."/>
            <person name="Yu J.-H."/>
            <person name="Zhou M."/>
            <person name="Andersen M.R."/>
            <person name="Archer D.B."/>
            <person name="Baker S.E."/>
            <person name="Benoit I."/>
            <person name="Brakhage A.A."/>
            <person name="Braus G.H."/>
            <person name="Fischer R."/>
            <person name="Frisvad J.C."/>
            <person name="Goldman G.H."/>
            <person name="Houbraken J."/>
            <person name="Oakley B."/>
            <person name="Pocsi I."/>
            <person name="Scazzocchio C."/>
            <person name="Seiboth B."/>
            <person name="vanKuyk P.A."/>
            <person name="Wortman J."/>
            <person name="Dyer P.S."/>
            <person name="Grigoriev I.V."/>
        </authorList>
    </citation>
    <scope>NUCLEOTIDE SEQUENCE [LARGE SCALE GENOMIC DNA]</scope>
    <source>
        <strain evidence="4">DTO 134E9</strain>
    </source>
</reference>
<dbReference type="VEuPathDB" id="FungiDB:ASPWEDRAFT_167953"/>
<dbReference type="EMBL" id="KV878209">
    <property type="protein sequence ID" value="OJJ41962.1"/>
    <property type="molecule type" value="Genomic_DNA"/>
</dbReference>
<evidence type="ECO:0000313" key="3">
    <source>
        <dbReference type="EMBL" id="OJJ41962.1"/>
    </source>
</evidence>
<dbReference type="GeneID" id="63746070"/>
<keyword evidence="2" id="KW-1133">Transmembrane helix</keyword>
<name>A0A1L9S460_ASPWE</name>
<keyword evidence="2" id="KW-0812">Transmembrane</keyword>